<sequence>MSEKPIFCATHPRACSTAFERVFMTCRDQLKCIHEPFGDAYYFGPERLVERYANDAESRIQSGFQETTYQDIMDRINRENAEGKRLFIKDMAQYLLPPDGKPASIAPSLLHPKRGIGTNGANGNSLAISAPLSTAATGVEKAGADDQEKRTKLPFPTAAEPGNPSIMPDAMLRQFHFAFLIRHPRYSIPSYYRCTVPPLDQKTGFYNFMPSEAGYHELRCLFDYLRQSGQVGPKMADGPSSNRDWAIDIGGSGKNAVEICVLDADDVLDNPAGMVEAFCKAVGIRYDPGMLNWDNEEDQRFAQEAFEKWLGFHDDALNSKGLSPRLYKKNVKSNDEQFEDWKARYGYEGAKVIRDTVDSNVADYEYLKRFALKL</sequence>
<dbReference type="EMBL" id="ML991856">
    <property type="protein sequence ID" value="KAF2229708.1"/>
    <property type="molecule type" value="Genomic_DNA"/>
</dbReference>
<dbReference type="PANTHER" id="PTHR48419">
    <property type="entry name" value="SULFOTRANSFERASE DOMAIN-CONTAINING PROTEIN"/>
    <property type="match status" value="1"/>
</dbReference>
<accession>A0A6A6GVT3</accession>
<protein>
    <recommendedName>
        <fullName evidence="3">P-loop containing nucleoside triphosphate hydrolase protein</fullName>
    </recommendedName>
</protein>
<evidence type="ECO:0000313" key="2">
    <source>
        <dbReference type="Proteomes" id="UP000800092"/>
    </source>
</evidence>
<dbReference type="PANTHER" id="PTHR48419:SF1">
    <property type="entry name" value="SULFOTRANSFERASE DOMAIN-CONTAINING PROTEIN"/>
    <property type="match status" value="1"/>
</dbReference>
<organism evidence="1 2">
    <name type="scientific">Viridothelium virens</name>
    <name type="common">Speckled blister lichen</name>
    <name type="synonym">Trypethelium virens</name>
    <dbReference type="NCBI Taxonomy" id="1048519"/>
    <lineage>
        <taxon>Eukaryota</taxon>
        <taxon>Fungi</taxon>
        <taxon>Dikarya</taxon>
        <taxon>Ascomycota</taxon>
        <taxon>Pezizomycotina</taxon>
        <taxon>Dothideomycetes</taxon>
        <taxon>Dothideomycetes incertae sedis</taxon>
        <taxon>Trypetheliales</taxon>
        <taxon>Trypetheliaceae</taxon>
        <taxon>Viridothelium</taxon>
    </lineage>
</organism>
<dbReference type="SUPFAM" id="SSF52540">
    <property type="entry name" value="P-loop containing nucleoside triphosphate hydrolases"/>
    <property type="match status" value="1"/>
</dbReference>
<name>A0A6A6GVT3_VIRVR</name>
<keyword evidence="2" id="KW-1185">Reference proteome</keyword>
<dbReference type="OrthoDB" id="2405944at2759"/>
<dbReference type="Pfam" id="PF19798">
    <property type="entry name" value="Sulfotransfer_5"/>
    <property type="match status" value="1"/>
</dbReference>
<proteinExistence type="predicted"/>
<dbReference type="InterPro" id="IPR027417">
    <property type="entry name" value="P-loop_NTPase"/>
</dbReference>
<dbReference type="InterPro" id="IPR053226">
    <property type="entry name" value="Pyrrolopyrazine_biosynth_F"/>
</dbReference>
<dbReference type="Proteomes" id="UP000800092">
    <property type="component" value="Unassembled WGS sequence"/>
</dbReference>
<evidence type="ECO:0000313" key="1">
    <source>
        <dbReference type="EMBL" id="KAF2229708.1"/>
    </source>
</evidence>
<dbReference type="AlphaFoldDB" id="A0A6A6GVT3"/>
<dbReference type="Gene3D" id="3.40.50.300">
    <property type="entry name" value="P-loop containing nucleotide triphosphate hydrolases"/>
    <property type="match status" value="1"/>
</dbReference>
<evidence type="ECO:0008006" key="3">
    <source>
        <dbReference type="Google" id="ProtNLM"/>
    </source>
</evidence>
<gene>
    <name evidence="1" type="ORF">EV356DRAFT_527287</name>
</gene>
<reference evidence="1" key="1">
    <citation type="journal article" date="2020" name="Stud. Mycol.">
        <title>101 Dothideomycetes genomes: a test case for predicting lifestyles and emergence of pathogens.</title>
        <authorList>
            <person name="Haridas S."/>
            <person name="Albert R."/>
            <person name="Binder M."/>
            <person name="Bloem J."/>
            <person name="Labutti K."/>
            <person name="Salamov A."/>
            <person name="Andreopoulos B."/>
            <person name="Baker S."/>
            <person name="Barry K."/>
            <person name="Bills G."/>
            <person name="Bluhm B."/>
            <person name="Cannon C."/>
            <person name="Castanera R."/>
            <person name="Culley D."/>
            <person name="Daum C."/>
            <person name="Ezra D."/>
            <person name="Gonzalez J."/>
            <person name="Henrissat B."/>
            <person name="Kuo A."/>
            <person name="Liang C."/>
            <person name="Lipzen A."/>
            <person name="Lutzoni F."/>
            <person name="Magnuson J."/>
            <person name="Mondo S."/>
            <person name="Nolan M."/>
            <person name="Ohm R."/>
            <person name="Pangilinan J."/>
            <person name="Park H.-J."/>
            <person name="Ramirez L."/>
            <person name="Alfaro M."/>
            <person name="Sun H."/>
            <person name="Tritt A."/>
            <person name="Yoshinaga Y."/>
            <person name="Zwiers L.-H."/>
            <person name="Turgeon B."/>
            <person name="Goodwin S."/>
            <person name="Spatafora J."/>
            <person name="Crous P."/>
            <person name="Grigoriev I."/>
        </authorList>
    </citation>
    <scope>NUCLEOTIDE SEQUENCE</scope>
    <source>
        <strain evidence="1">Tuck. ex Michener</strain>
    </source>
</reference>